<dbReference type="Pfam" id="PF05591">
    <property type="entry name" value="T6SS_VipA"/>
    <property type="match status" value="1"/>
</dbReference>
<dbReference type="EMBL" id="LDXT01000051">
    <property type="protein sequence ID" value="KRT56430.1"/>
    <property type="molecule type" value="Genomic_DNA"/>
</dbReference>
<dbReference type="OrthoDB" id="9789942at2"/>
<feature type="domain" description="TssC1 N-terminal" evidence="1">
    <location>
        <begin position="200"/>
        <end position="485"/>
    </location>
</feature>
<dbReference type="InterPro" id="IPR008312">
    <property type="entry name" value="T6SS_TssB1"/>
</dbReference>
<dbReference type="AlphaFoldDB" id="A0A0T5Z1P9"/>
<evidence type="ECO:0000313" key="3">
    <source>
        <dbReference type="Proteomes" id="UP000051634"/>
    </source>
</evidence>
<dbReference type="InterPro" id="IPR010269">
    <property type="entry name" value="T6SS_TssC-like"/>
</dbReference>
<proteinExistence type="predicted"/>
<sequence length="506" mass="55350">MAAHMEFEFGLRGSGAAPQRKPASVMRILLMGNFSGYAEAAGPLDRRAIRQVDVDNFEQLMARYAPSVSLQLSEGEHARVDLSFSELGDFHPDSLFQRLDLFKGLRQLRGRLLDANMFSAAAAELRREASVVGLSSATEETADALLSPEPEGDMFERLLGREASTPATREAVPKAGIEQFIQHVVAAHIVPEADPQQAAYVASVDDAISEQMRSLLHAPGFQALEAIWQSLHRLVTGVETNESLKLYTLDLTKVELLADLASADDTPEKCSLYQLLVEQGIGSAGGEPWSVLAGDFIFDAGEEDITALHAMGQLAAQAGGPFLATASPQLLGCDTITEPVEKWAGLEGAAAQHWQALRQSAAARWLGLALPRPLLRLPYGKGSEEIDSFAFEENPLPPGKHEDYLWGSPVFACAQLLADAFIERGWAMEPGDRLDIEDLPAYTFEFDGERQMLPCAEAWISERAGEVILQQGIMPLLSYRNRNAVRVMRFQALAFSPMILFGPWNE</sequence>
<accession>A0A0T5Z1P9</accession>
<keyword evidence="3" id="KW-1185">Reference proteome</keyword>
<evidence type="ECO:0000313" key="2">
    <source>
        <dbReference type="EMBL" id="KRT56430.1"/>
    </source>
</evidence>
<gene>
    <name evidence="2" type="ORF">Ga0074115_1466</name>
</gene>
<dbReference type="PANTHER" id="PTHR35565:SF1">
    <property type="entry name" value="TYPE VI SECRETION SYSTEM CONTRACTILE SHEATH LARGE SUBUNIT"/>
    <property type="match status" value="1"/>
</dbReference>
<dbReference type="PANTHER" id="PTHR35565">
    <property type="entry name" value="CYTOPLASMIC PROTEIN-RELATED"/>
    <property type="match status" value="1"/>
</dbReference>
<dbReference type="PATRIC" id="fig|54398.3.peg.3008"/>
<protein>
    <submittedName>
        <fullName evidence="2">Putative component of the type VI protein secretion system</fullName>
    </submittedName>
</protein>
<comment type="caution">
    <text evidence="2">The sequence shown here is derived from an EMBL/GenBank/DDBJ whole genome shotgun (WGS) entry which is preliminary data.</text>
</comment>
<organism evidence="2 3">
    <name type="scientific">endosymbiont of Ridgeia piscesae</name>
    <dbReference type="NCBI Taxonomy" id="54398"/>
    <lineage>
        <taxon>Bacteria</taxon>
        <taxon>Pseudomonadati</taxon>
        <taxon>Pseudomonadota</taxon>
        <taxon>Gammaproteobacteria</taxon>
        <taxon>sulfur-oxidizing symbionts</taxon>
    </lineage>
</organism>
<evidence type="ECO:0000259" key="1">
    <source>
        <dbReference type="Pfam" id="PF05943"/>
    </source>
</evidence>
<dbReference type="InterPro" id="IPR044031">
    <property type="entry name" value="TssC1_N"/>
</dbReference>
<dbReference type="RefSeq" id="WP_087959793.1">
    <property type="nucleotide sequence ID" value="NZ_KQ557156.1"/>
</dbReference>
<name>A0A0T5Z1P9_9GAMM</name>
<reference evidence="2 3" key="1">
    <citation type="submission" date="2015-11" db="EMBL/GenBank/DDBJ databases">
        <title>The genome of Candidatus Endoriftia persephone in Ridgeia piscesae and population structure of the North Eastern Pacific vestimentiferan symbionts.</title>
        <authorList>
            <person name="Perez M."/>
            <person name="Juniper K.S."/>
        </authorList>
    </citation>
    <scope>NUCLEOTIDE SEQUENCE [LARGE SCALE GENOMIC DNA]</scope>
    <source>
        <strain evidence="2">Ind11</strain>
    </source>
</reference>
<dbReference type="Pfam" id="PF05943">
    <property type="entry name" value="VipB"/>
    <property type="match status" value="1"/>
</dbReference>
<dbReference type="Proteomes" id="UP000051634">
    <property type="component" value="Unassembled WGS sequence"/>
</dbReference>